<dbReference type="PANTHER" id="PTHR30055">
    <property type="entry name" value="HTH-TYPE TRANSCRIPTIONAL REGULATOR RUTR"/>
    <property type="match status" value="1"/>
</dbReference>
<keyword evidence="1" id="KW-0805">Transcription regulation</keyword>
<accession>A0A0Q3SQS7</accession>
<feature type="DNA-binding region" description="H-T-H motif" evidence="4">
    <location>
        <begin position="58"/>
        <end position="77"/>
    </location>
</feature>
<keyword evidence="2 4" id="KW-0238">DNA-binding</keyword>
<sequence length="230" mass="24705">MPKTLRRNGAKARLLDSAQTETSPAKSPSGERLRSCKHDAITRAAAETFLAEGFERASLDQIAHRAGVSKQTIYSHFADKEALFKAICTELTETLTIPLRQGPVASDLRSILIRLGEDALALMLRPAALDLHRLVASAAPRFPELGQVAYDAGAGRMLADLSALLVERSRVGDGLARPVGPARAELLAEQFVGMLRGFHQARGLLGVKPMPAAKRRTYVASCVELLLGSA</sequence>
<keyword evidence="3" id="KW-0804">Transcription</keyword>
<dbReference type="InterPro" id="IPR001647">
    <property type="entry name" value="HTH_TetR"/>
</dbReference>
<dbReference type="Pfam" id="PF00440">
    <property type="entry name" value="TetR_N"/>
    <property type="match status" value="1"/>
</dbReference>
<evidence type="ECO:0000256" key="1">
    <source>
        <dbReference type="ARBA" id="ARBA00023015"/>
    </source>
</evidence>
<dbReference type="RefSeq" id="WP_055730828.1">
    <property type="nucleotide sequence ID" value="NZ_FUYX01000002.1"/>
</dbReference>
<reference evidence="8 10" key="2">
    <citation type="submission" date="2017-02" db="EMBL/GenBank/DDBJ databases">
        <authorList>
            <person name="Peterson S.W."/>
        </authorList>
    </citation>
    <scope>NUCLEOTIDE SEQUENCE [LARGE SCALE GENOMIC DNA]</scope>
    <source>
        <strain evidence="8 10">DSM 9653</strain>
    </source>
</reference>
<feature type="compositionally biased region" description="Polar residues" evidence="5">
    <location>
        <begin position="17"/>
        <end position="26"/>
    </location>
</feature>
<dbReference type="Gene3D" id="1.10.357.10">
    <property type="entry name" value="Tetracycline Repressor, domain 2"/>
    <property type="match status" value="1"/>
</dbReference>
<evidence type="ECO:0000256" key="2">
    <source>
        <dbReference type="ARBA" id="ARBA00023125"/>
    </source>
</evidence>
<keyword evidence="9" id="KW-1185">Reference proteome</keyword>
<dbReference type="InterPro" id="IPR050109">
    <property type="entry name" value="HTH-type_TetR-like_transc_reg"/>
</dbReference>
<name>A0A0Q3SQS7_9HYPH</name>
<dbReference type="InterPro" id="IPR009057">
    <property type="entry name" value="Homeodomain-like_sf"/>
</dbReference>
<dbReference type="STRING" id="53254.SAMN05660750_01189"/>
<proteinExistence type="predicted"/>
<dbReference type="GO" id="GO:0003700">
    <property type="term" value="F:DNA-binding transcription factor activity"/>
    <property type="evidence" value="ECO:0007669"/>
    <property type="project" value="TreeGrafter"/>
</dbReference>
<dbReference type="Pfam" id="PF14246">
    <property type="entry name" value="TetR_C_7"/>
    <property type="match status" value="1"/>
</dbReference>
<dbReference type="FunFam" id="1.10.10.60:FF:000141">
    <property type="entry name" value="TetR family transcriptional regulator"/>
    <property type="match status" value="1"/>
</dbReference>
<organism evidence="7 9">
    <name type="scientific">Bosea thiooxidans</name>
    <dbReference type="NCBI Taxonomy" id="53254"/>
    <lineage>
        <taxon>Bacteria</taxon>
        <taxon>Pseudomonadati</taxon>
        <taxon>Pseudomonadota</taxon>
        <taxon>Alphaproteobacteria</taxon>
        <taxon>Hyphomicrobiales</taxon>
        <taxon>Boseaceae</taxon>
        <taxon>Bosea</taxon>
    </lineage>
</organism>
<dbReference type="Proteomes" id="UP000190130">
    <property type="component" value="Unassembled WGS sequence"/>
</dbReference>
<dbReference type="EMBL" id="FUYX01000002">
    <property type="protein sequence ID" value="SKB52826.1"/>
    <property type="molecule type" value="Genomic_DNA"/>
</dbReference>
<evidence type="ECO:0000256" key="3">
    <source>
        <dbReference type="ARBA" id="ARBA00023163"/>
    </source>
</evidence>
<evidence type="ECO:0000313" key="7">
    <source>
        <dbReference type="EMBL" id="KQK27818.1"/>
    </source>
</evidence>
<dbReference type="PRINTS" id="PR00455">
    <property type="entry name" value="HTHTETR"/>
</dbReference>
<dbReference type="PANTHER" id="PTHR30055:SF234">
    <property type="entry name" value="HTH-TYPE TRANSCRIPTIONAL REGULATOR BETI"/>
    <property type="match status" value="1"/>
</dbReference>
<dbReference type="EMBL" id="LMAR01000091">
    <property type="protein sequence ID" value="KQK27818.1"/>
    <property type="molecule type" value="Genomic_DNA"/>
</dbReference>
<feature type="domain" description="HTH tetR-type" evidence="6">
    <location>
        <begin position="35"/>
        <end position="95"/>
    </location>
</feature>
<protein>
    <submittedName>
        <fullName evidence="8">Transcriptional regulator, TetR family</fullName>
    </submittedName>
</protein>
<feature type="compositionally biased region" description="Basic residues" evidence="5">
    <location>
        <begin position="1"/>
        <end position="10"/>
    </location>
</feature>
<dbReference type="InterPro" id="IPR039536">
    <property type="entry name" value="TetR_C_Proteobacteria"/>
</dbReference>
<evidence type="ECO:0000313" key="9">
    <source>
        <dbReference type="Proteomes" id="UP000051562"/>
    </source>
</evidence>
<evidence type="ECO:0000313" key="8">
    <source>
        <dbReference type="EMBL" id="SKB52826.1"/>
    </source>
</evidence>
<dbReference type="SUPFAM" id="SSF46689">
    <property type="entry name" value="Homeodomain-like"/>
    <property type="match status" value="1"/>
</dbReference>
<dbReference type="GO" id="GO:0000976">
    <property type="term" value="F:transcription cis-regulatory region binding"/>
    <property type="evidence" value="ECO:0007669"/>
    <property type="project" value="TreeGrafter"/>
</dbReference>
<feature type="region of interest" description="Disordered" evidence="5">
    <location>
        <begin position="1"/>
        <end position="34"/>
    </location>
</feature>
<evidence type="ECO:0000313" key="10">
    <source>
        <dbReference type="Proteomes" id="UP000190130"/>
    </source>
</evidence>
<gene>
    <name evidence="7" type="ORF">ARD30_24510</name>
    <name evidence="8" type="ORF">SAMN05660750_01189</name>
</gene>
<evidence type="ECO:0000259" key="6">
    <source>
        <dbReference type="PROSITE" id="PS50977"/>
    </source>
</evidence>
<dbReference type="Proteomes" id="UP000051562">
    <property type="component" value="Unassembled WGS sequence"/>
</dbReference>
<evidence type="ECO:0000256" key="5">
    <source>
        <dbReference type="SAM" id="MobiDB-lite"/>
    </source>
</evidence>
<dbReference type="PROSITE" id="PS50977">
    <property type="entry name" value="HTH_TETR_2"/>
    <property type="match status" value="1"/>
</dbReference>
<dbReference type="Gene3D" id="1.10.10.60">
    <property type="entry name" value="Homeodomain-like"/>
    <property type="match status" value="1"/>
</dbReference>
<evidence type="ECO:0000256" key="4">
    <source>
        <dbReference type="PROSITE-ProRule" id="PRU00335"/>
    </source>
</evidence>
<dbReference type="AlphaFoldDB" id="A0A0Q3SQS7"/>
<reference evidence="7 9" key="1">
    <citation type="submission" date="2015-10" db="EMBL/GenBank/DDBJ databases">
        <title>Draft genome of Bosea thiooxidans.</title>
        <authorList>
            <person name="Wang X."/>
        </authorList>
    </citation>
    <scope>NUCLEOTIDE SEQUENCE [LARGE SCALE GENOMIC DNA]</scope>
    <source>
        <strain evidence="7 9">CGMCC 9174</strain>
    </source>
</reference>